<name>Q30WZ4_OLEA2</name>
<dbReference type="PANTHER" id="PTHR43169">
    <property type="entry name" value="EXSB FAMILY PROTEIN"/>
    <property type="match status" value="1"/>
</dbReference>
<dbReference type="HOGENOM" id="CLU_061181_3_0_7"/>
<evidence type="ECO:0000313" key="3">
    <source>
        <dbReference type="Proteomes" id="UP000002710"/>
    </source>
</evidence>
<dbReference type="InterPro" id="IPR014729">
    <property type="entry name" value="Rossmann-like_a/b/a_fold"/>
</dbReference>
<dbReference type="InterPro" id="IPR005232">
    <property type="entry name" value="LarE"/>
</dbReference>
<dbReference type="eggNOG" id="COG1606">
    <property type="taxonomic scope" value="Bacteria"/>
</dbReference>
<dbReference type="InterPro" id="IPR052188">
    <property type="entry name" value="Ni-pincer_cofactor_biosynth"/>
</dbReference>
<organism evidence="2 3">
    <name type="scientific">Oleidesulfovibrio alaskensis (strain ATCC BAA-1058 / DSM 17464 / G20)</name>
    <name type="common">Desulfovibrio alaskensis</name>
    <dbReference type="NCBI Taxonomy" id="207559"/>
    <lineage>
        <taxon>Bacteria</taxon>
        <taxon>Pseudomonadati</taxon>
        <taxon>Thermodesulfobacteriota</taxon>
        <taxon>Desulfovibrionia</taxon>
        <taxon>Desulfovibrionales</taxon>
        <taxon>Desulfovibrionaceae</taxon>
        <taxon>Oleidesulfovibrio</taxon>
    </lineage>
</organism>
<dbReference type="SUPFAM" id="SSF52402">
    <property type="entry name" value="Adenine nucleotide alpha hydrolases-like"/>
    <property type="match status" value="1"/>
</dbReference>
<accession>Q30WZ4</accession>
<dbReference type="PIRSF" id="PIRSF006661">
    <property type="entry name" value="PP-lp_UCP006661"/>
    <property type="match status" value="1"/>
</dbReference>
<keyword evidence="3" id="KW-1185">Reference proteome</keyword>
<feature type="active site" description="Nucleophile and sulfur donor" evidence="1">
    <location>
        <position position="174"/>
    </location>
</feature>
<gene>
    <name evidence="2" type="ordered locus">Dde_3008</name>
</gene>
<dbReference type="KEGG" id="dde:Dde_3008"/>
<reference evidence="2 3" key="1">
    <citation type="journal article" date="2011" name="J. Bacteriol.">
        <title>Complete genome sequence and updated annotation of Desulfovibrio alaskensis G20.</title>
        <authorList>
            <person name="Hauser L.J."/>
            <person name="Land M.L."/>
            <person name="Brown S.D."/>
            <person name="Larimer F."/>
            <person name="Keller K.L."/>
            <person name="Rapp-Giles B.J."/>
            <person name="Price M.N."/>
            <person name="Lin M."/>
            <person name="Bruce D.C."/>
            <person name="Detter J.C."/>
            <person name="Tapia R."/>
            <person name="Han C.S."/>
            <person name="Goodwin L.A."/>
            <person name="Cheng J.F."/>
            <person name="Pitluck S."/>
            <person name="Copeland A."/>
            <person name="Lucas S."/>
            <person name="Nolan M."/>
            <person name="Lapidus A.L."/>
            <person name="Palumbo A.V."/>
            <person name="Wall J.D."/>
        </authorList>
    </citation>
    <scope>NUCLEOTIDE SEQUENCE [LARGE SCALE GENOMIC DNA]</scope>
    <source>
        <strain evidence="3">ATCC BAA 1058 / DSM 17464 / G20</strain>
    </source>
</reference>
<proteinExistence type="predicted"/>
<evidence type="ECO:0000256" key="1">
    <source>
        <dbReference type="PIRSR" id="PIRSR006661-1"/>
    </source>
</evidence>
<evidence type="ECO:0000313" key="2">
    <source>
        <dbReference type="EMBL" id="ABB39802.1"/>
    </source>
</evidence>
<dbReference type="Gene3D" id="3.40.50.620">
    <property type="entry name" value="HUPs"/>
    <property type="match status" value="1"/>
</dbReference>
<dbReference type="PANTHER" id="PTHR43169:SF2">
    <property type="entry name" value="NAD_GMP SYNTHASE DOMAIN-CONTAINING PROTEIN"/>
    <property type="match status" value="1"/>
</dbReference>
<dbReference type="Proteomes" id="UP000002710">
    <property type="component" value="Chromosome"/>
</dbReference>
<sequence>MPMARTRTTLKALEQLLRGFSSPAVAYSGGLDSRLLAHIAGRAGLYPLLVHASGPHLTPAETKAVTAELTAPHVNAVIVTVDPLQVEQIARNGHDRCYHCKKYIYGALLDACSGRPLCDGTNASDTREYRPGQKALQECGIRSPYMELGIGKNDIRALAQYTGLARADQPARPCLLTRFAYGVRPRRHMLRRLGAAEDALAALGLREFRLRITSADGPPQLHISSAEHKRFGAQMKTVRTVLEEQGFTECTISAGQQLSGHYDRAAGLVPRRC</sequence>
<dbReference type="EMBL" id="CP000112">
    <property type="protein sequence ID" value="ABB39802.1"/>
    <property type="molecule type" value="Genomic_DNA"/>
</dbReference>
<dbReference type="AlphaFoldDB" id="Q30WZ4"/>
<dbReference type="STRING" id="207559.Dde_3008"/>
<protein>
    <submittedName>
        <fullName evidence="2">Uncharacterized protein</fullName>
    </submittedName>
</protein>
<dbReference type="GO" id="GO:0016783">
    <property type="term" value="F:sulfurtransferase activity"/>
    <property type="evidence" value="ECO:0007669"/>
    <property type="project" value="InterPro"/>
</dbReference>